<dbReference type="Gene3D" id="3.40.50.300">
    <property type="entry name" value="P-loop containing nucleotide triphosphate hydrolases"/>
    <property type="match status" value="1"/>
</dbReference>
<dbReference type="Pfam" id="PF17863">
    <property type="entry name" value="AAA_lid_2"/>
    <property type="match status" value="1"/>
</dbReference>
<dbReference type="SUPFAM" id="SSF52540">
    <property type="entry name" value="P-loop containing nucleoside triphosphate hydrolases"/>
    <property type="match status" value="1"/>
</dbReference>
<gene>
    <name evidence="2" type="ORF">GTW51_20070</name>
</gene>
<dbReference type="PANTHER" id="PTHR42759:SF6">
    <property type="entry name" value="REGULATORY PROTEIN-RELATED"/>
    <property type="match status" value="1"/>
</dbReference>
<dbReference type="EMBL" id="JAAAMJ010000024">
    <property type="protein sequence ID" value="NDV88981.1"/>
    <property type="molecule type" value="Genomic_DNA"/>
</dbReference>
<dbReference type="CDD" id="cd00009">
    <property type="entry name" value="AAA"/>
    <property type="match status" value="1"/>
</dbReference>
<keyword evidence="3" id="KW-1185">Reference proteome</keyword>
<dbReference type="InterPro" id="IPR003593">
    <property type="entry name" value="AAA+_ATPase"/>
</dbReference>
<dbReference type="SMART" id="SM00382">
    <property type="entry name" value="AAA"/>
    <property type="match status" value="1"/>
</dbReference>
<dbReference type="PIRSF" id="PIRSF002849">
    <property type="entry name" value="AAA_ATPase_chaperone_MoxR_prd"/>
    <property type="match status" value="1"/>
</dbReference>
<dbReference type="InterPro" id="IPR041628">
    <property type="entry name" value="ChlI/MoxR_AAA_lid"/>
</dbReference>
<evidence type="ECO:0000313" key="3">
    <source>
        <dbReference type="Proteomes" id="UP000476332"/>
    </source>
</evidence>
<dbReference type="Gene3D" id="1.10.8.80">
    <property type="entry name" value="Magnesium chelatase subunit I, C-Terminal domain"/>
    <property type="match status" value="1"/>
</dbReference>
<dbReference type="Pfam" id="PF07726">
    <property type="entry name" value="AAA_3"/>
    <property type="match status" value="1"/>
</dbReference>
<dbReference type="GO" id="GO:0016887">
    <property type="term" value="F:ATP hydrolysis activity"/>
    <property type="evidence" value="ECO:0007669"/>
    <property type="project" value="InterPro"/>
</dbReference>
<organism evidence="2 3">
    <name type="scientific">Aurantimonas aggregata</name>
    <dbReference type="NCBI Taxonomy" id="2047720"/>
    <lineage>
        <taxon>Bacteria</taxon>
        <taxon>Pseudomonadati</taxon>
        <taxon>Pseudomonadota</taxon>
        <taxon>Alphaproteobacteria</taxon>
        <taxon>Hyphomicrobiales</taxon>
        <taxon>Aurantimonadaceae</taxon>
        <taxon>Aurantimonas</taxon>
    </lineage>
</organism>
<dbReference type="PANTHER" id="PTHR42759">
    <property type="entry name" value="MOXR FAMILY PROTEIN"/>
    <property type="match status" value="1"/>
</dbReference>
<reference evidence="2 3" key="1">
    <citation type="submission" date="2020-01" db="EMBL/GenBank/DDBJ databases">
        <title>Genomes of bacteria type strains.</title>
        <authorList>
            <person name="Chen J."/>
            <person name="Zhu S."/>
            <person name="Chen J."/>
        </authorList>
    </citation>
    <scope>NUCLEOTIDE SEQUENCE [LARGE SCALE GENOMIC DNA]</scope>
    <source>
        <strain evidence="2 3">KCTC 52919</strain>
    </source>
</reference>
<evidence type="ECO:0000313" key="2">
    <source>
        <dbReference type="EMBL" id="NDV88981.1"/>
    </source>
</evidence>
<sequence>MDAILLERPNIDLAEWRQRTQDFEREIGSAILGQYDAIRLLTIATLCRGHVLLEGDVGVGKTTLLRAVARGLGGPYERIEGTIDLMPNDMLYSAYVAEDGRPRVDPGPALAHGENLAVFFFNEINRARPQVHSLLLRMMAERSVNAFRQETRFVHLQVFADRNKVERDETFELPAAARDRFFMEIAIAAPRDRDDRRRLAFEPAFHDADALIQEVPEGLLPYHRLNDLAVAIQRAVAVSPAIENYVLNLWDALRDPVGHGIVIENVDVSRLIIGGTSPRGFSALVRAARARAWMEGRGSVVPEDVRAMFPSVMGHRIFFAPIYEMHRDRLAPALHAAVFDAIPVPA</sequence>
<dbReference type="Proteomes" id="UP000476332">
    <property type="component" value="Unassembled WGS sequence"/>
</dbReference>
<dbReference type="AlphaFoldDB" id="A0A6L9MMN0"/>
<name>A0A6L9MMN0_9HYPH</name>
<dbReference type="InterPro" id="IPR027417">
    <property type="entry name" value="P-loop_NTPase"/>
</dbReference>
<dbReference type="GO" id="GO:0005524">
    <property type="term" value="F:ATP binding"/>
    <property type="evidence" value="ECO:0007669"/>
    <property type="project" value="InterPro"/>
</dbReference>
<comment type="caution">
    <text evidence="2">The sequence shown here is derived from an EMBL/GenBank/DDBJ whole genome shotgun (WGS) entry which is preliminary data.</text>
</comment>
<dbReference type="InterPro" id="IPR001270">
    <property type="entry name" value="ClpA/B"/>
</dbReference>
<feature type="domain" description="AAA+ ATPase" evidence="1">
    <location>
        <begin position="47"/>
        <end position="191"/>
    </location>
</feature>
<protein>
    <submittedName>
        <fullName evidence="2">AAA domain-containing protein</fullName>
    </submittedName>
</protein>
<dbReference type="PRINTS" id="PR00300">
    <property type="entry name" value="CLPPROTEASEA"/>
</dbReference>
<accession>A0A6L9MMN0</accession>
<dbReference type="InterPro" id="IPR050764">
    <property type="entry name" value="CbbQ/NirQ/NorQ/GpvN"/>
</dbReference>
<proteinExistence type="predicted"/>
<evidence type="ECO:0000259" key="1">
    <source>
        <dbReference type="SMART" id="SM00382"/>
    </source>
</evidence>
<dbReference type="InterPro" id="IPR011703">
    <property type="entry name" value="ATPase_AAA-3"/>
</dbReference>